<dbReference type="Pfam" id="PF01850">
    <property type="entry name" value="PIN"/>
    <property type="match status" value="1"/>
</dbReference>
<sequence>MNLVDSCGWLEYLADGPNADFFAGPLENQEKLLVPTICITEVFKRVLQQRGEDAALHAAALMQQGNVVALDSAIAVEAARLGHKHTIPLADGIILATAYMHKAVIWTQDADFKGLKDVEYKEKQ</sequence>
<evidence type="ECO:0000259" key="1">
    <source>
        <dbReference type="Pfam" id="PF01850"/>
    </source>
</evidence>
<reference evidence="2" key="2">
    <citation type="submission" date="2021-08" db="EMBL/GenBank/DDBJ databases">
        <authorList>
            <person name="Dalcin Martins P."/>
        </authorList>
    </citation>
    <scope>NUCLEOTIDE SEQUENCE</scope>
    <source>
        <strain evidence="2">MAG_39</strain>
    </source>
</reference>
<dbReference type="CDD" id="cd18686">
    <property type="entry name" value="PIN_VapC-like"/>
    <property type="match status" value="1"/>
</dbReference>
<dbReference type="Gene3D" id="3.40.50.1010">
    <property type="entry name" value="5'-nuclease"/>
    <property type="match status" value="1"/>
</dbReference>
<evidence type="ECO:0000313" key="2">
    <source>
        <dbReference type="EMBL" id="MBZ0154713.1"/>
    </source>
</evidence>
<dbReference type="InterPro" id="IPR002716">
    <property type="entry name" value="PIN_dom"/>
</dbReference>
<feature type="domain" description="PIN" evidence="1">
    <location>
        <begin position="3"/>
        <end position="114"/>
    </location>
</feature>
<gene>
    <name evidence="2" type="ORF">K8I29_00690</name>
</gene>
<dbReference type="EMBL" id="JAIOIV010000010">
    <property type="protein sequence ID" value="MBZ0154713.1"/>
    <property type="molecule type" value="Genomic_DNA"/>
</dbReference>
<dbReference type="SUPFAM" id="SSF88723">
    <property type="entry name" value="PIN domain-like"/>
    <property type="match status" value="1"/>
</dbReference>
<reference evidence="2" key="1">
    <citation type="journal article" date="2021" name="bioRxiv">
        <title>Unraveling nitrogen, sulfur and carbon metabolic pathways and microbial community transcriptional responses to substrate deprivation and toxicity stresses in a bioreactor mimicking anoxic brackish coastal sediment conditions.</title>
        <authorList>
            <person name="Martins P.D."/>
            <person name="Echeveste M.J."/>
            <person name="Arshad A."/>
            <person name="Kurth J."/>
            <person name="Ouboter H."/>
            <person name="Jetten M.S.M."/>
            <person name="Welte C.U."/>
        </authorList>
    </citation>
    <scope>NUCLEOTIDE SEQUENCE</scope>
    <source>
        <strain evidence="2">MAG_39</strain>
    </source>
</reference>
<accession>A0A953M0W1</accession>
<proteinExistence type="predicted"/>
<protein>
    <submittedName>
        <fullName evidence="2">Type II toxin-antitoxin system VapC family toxin</fullName>
    </submittedName>
</protein>
<organism evidence="2 3">
    <name type="scientific">Candidatus Nitrobium versatile</name>
    <dbReference type="NCBI Taxonomy" id="2884831"/>
    <lineage>
        <taxon>Bacteria</taxon>
        <taxon>Pseudomonadati</taxon>
        <taxon>Nitrospirota</taxon>
        <taxon>Nitrospiria</taxon>
        <taxon>Nitrospirales</taxon>
        <taxon>Nitrospiraceae</taxon>
        <taxon>Candidatus Nitrobium</taxon>
    </lineage>
</organism>
<comment type="caution">
    <text evidence="2">The sequence shown here is derived from an EMBL/GenBank/DDBJ whole genome shotgun (WGS) entry which is preliminary data.</text>
</comment>
<evidence type="ECO:0000313" key="3">
    <source>
        <dbReference type="Proteomes" id="UP000705867"/>
    </source>
</evidence>
<dbReference type="InterPro" id="IPR029060">
    <property type="entry name" value="PIN-like_dom_sf"/>
</dbReference>
<dbReference type="AlphaFoldDB" id="A0A953M0W1"/>
<name>A0A953M0W1_9BACT</name>
<dbReference type="Proteomes" id="UP000705867">
    <property type="component" value="Unassembled WGS sequence"/>
</dbReference>